<gene>
    <name evidence="2" type="ORF">BpHYR1_024401</name>
</gene>
<proteinExistence type="predicted"/>
<accession>A0A3M7QW09</accession>
<organism evidence="2 3">
    <name type="scientific">Brachionus plicatilis</name>
    <name type="common">Marine rotifer</name>
    <name type="synonym">Brachionus muelleri</name>
    <dbReference type="NCBI Taxonomy" id="10195"/>
    <lineage>
        <taxon>Eukaryota</taxon>
        <taxon>Metazoa</taxon>
        <taxon>Spiralia</taxon>
        <taxon>Gnathifera</taxon>
        <taxon>Rotifera</taxon>
        <taxon>Eurotatoria</taxon>
        <taxon>Monogononta</taxon>
        <taxon>Pseudotrocha</taxon>
        <taxon>Ploima</taxon>
        <taxon>Brachionidae</taxon>
        <taxon>Brachionus</taxon>
    </lineage>
</organism>
<feature type="signal peptide" evidence="1">
    <location>
        <begin position="1"/>
        <end position="20"/>
    </location>
</feature>
<sequence>MKPCFKIITLFGVFVCTVTCVDIFKELEDRINSYQVLQEQEYKPPFKWAEKKGLFRSDIRINVFGNPIAHEIRSGEITAIFDNDMFSTGWIITTLLESNLYGKGAPVFDANRLQLALESIGAFNNKNDNNYKQSLIRTFWPQIFNSTYKIWQQQPDNIRNVALKIEHIPWDSIDKILQILDFETLLKYAEEFRQLGSESIKAFCIPPDFDDTYLNLGLGSTLYKLRDVYPQSYQSWLNNNTDIQHLIEVTNKYAYKPFSSDTNENIIDPRTFYFARAFIQQAYQEKRPLNLITTWIQNIDEQRKLKDLSVSMPFSVNNVDVTVSANTIYGITSAAIYNINNFAPSFVKSQEMVQTYLNTTKFISWAIKGNFSDRPDLAQVYYPSTYNFLWYASRTIFLIENEIEKFIHLRKKGVHHEYFGSLESISDILLEAKGYLQDAFENKATEYLSKWQIPDGPDKDYFRDFLGLNDTNIFGKQDPKNEDALFSTAQAINILIATWTYQRPDTNSLVWKNNTPDNVKQLVQTSVNWLRENVLGKKFK</sequence>
<reference evidence="2 3" key="1">
    <citation type="journal article" date="2018" name="Sci. Rep.">
        <title>Genomic signatures of local adaptation to the degree of environmental predictability in rotifers.</title>
        <authorList>
            <person name="Franch-Gras L."/>
            <person name="Hahn C."/>
            <person name="Garcia-Roger E.M."/>
            <person name="Carmona M.J."/>
            <person name="Serra M."/>
            <person name="Gomez A."/>
        </authorList>
    </citation>
    <scope>NUCLEOTIDE SEQUENCE [LARGE SCALE GENOMIC DNA]</scope>
    <source>
        <strain evidence="2">HYR1</strain>
    </source>
</reference>
<dbReference type="Proteomes" id="UP000276133">
    <property type="component" value="Unassembled WGS sequence"/>
</dbReference>
<feature type="chain" id="PRO_5018296346" evidence="1">
    <location>
        <begin position="21"/>
        <end position="540"/>
    </location>
</feature>
<dbReference type="EMBL" id="REGN01004939">
    <property type="protein sequence ID" value="RNA15473.1"/>
    <property type="molecule type" value="Genomic_DNA"/>
</dbReference>
<dbReference type="AlphaFoldDB" id="A0A3M7QW09"/>
<evidence type="ECO:0000313" key="2">
    <source>
        <dbReference type="EMBL" id="RNA15473.1"/>
    </source>
</evidence>
<dbReference type="OrthoDB" id="10025474at2759"/>
<name>A0A3M7QW09_BRAPC</name>
<evidence type="ECO:0000313" key="3">
    <source>
        <dbReference type="Proteomes" id="UP000276133"/>
    </source>
</evidence>
<keyword evidence="2" id="KW-0472">Membrane</keyword>
<keyword evidence="3" id="KW-1185">Reference proteome</keyword>
<protein>
    <submittedName>
        <fullName evidence="2">Transmembrane (Macronuclear)</fullName>
    </submittedName>
</protein>
<keyword evidence="1" id="KW-0732">Signal</keyword>
<comment type="caution">
    <text evidence="2">The sequence shown here is derived from an EMBL/GenBank/DDBJ whole genome shotgun (WGS) entry which is preliminary data.</text>
</comment>
<keyword evidence="2" id="KW-0812">Transmembrane</keyword>
<feature type="non-terminal residue" evidence="2">
    <location>
        <position position="540"/>
    </location>
</feature>
<evidence type="ECO:0000256" key="1">
    <source>
        <dbReference type="SAM" id="SignalP"/>
    </source>
</evidence>